<comment type="caution">
    <text evidence="3">The sequence shown here is derived from an EMBL/GenBank/DDBJ whole genome shotgun (WGS) entry which is preliminary data.</text>
</comment>
<feature type="domain" description="Thioredoxin" evidence="2">
    <location>
        <begin position="1"/>
        <end position="143"/>
    </location>
</feature>
<dbReference type="PANTHER" id="PTHR15337">
    <property type="entry name" value="ANTERIOR GRADIENT PROTEIN-RELATED"/>
    <property type="match status" value="1"/>
</dbReference>
<dbReference type="InterPro" id="IPR051099">
    <property type="entry name" value="AGR/TXD"/>
</dbReference>
<reference evidence="3 4" key="1">
    <citation type="submission" date="2018-06" db="EMBL/GenBank/DDBJ databases">
        <title>Genomic Encyclopedia of Archaeal and Bacterial Type Strains, Phase II (KMG-II): from individual species to whole genera.</title>
        <authorList>
            <person name="Goeker M."/>
        </authorList>
    </citation>
    <scope>NUCLEOTIDE SEQUENCE [LARGE SCALE GENOMIC DNA]</scope>
    <source>
        <strain evidence="3 4">DSM 23241</strain>
    </source>
</reference>
<dbReference type="GO" id="GO:0016853">
    <property type="term" value="F:isomerase activity"/>
    <property type="evidence" value="ECO:0007669"/>
    <property type="project" value="UniProtKB-KW"/>
</dbReference>
<keyword evidence="4" id="KW-1185">Reference proteome</keyword>
<gene>
    <name evidence="3" type="ORF">LX80_02303</name>
</gene>
<accession>A0A2W7S1Q9</accession>
<dbReference type="PROSITE" id="PS51352">
    <property type="entry name" value="THIOREDOXIN_2"/>
    <property type="match status" value="1"/>
</dbReference>
<protein>
    <submittedName>
        <fullName evidence="3">Thiol-disulfide isomerase/thioredoxin</fullName>
    </submittedName>
</protein>
<sequence length="148" mass="16830">MIRNSLLSGIILLTLSIHWQNNFNEAKLLAQKQHKFILLNFSGSDWCGPCIRLHKEILETPVFEKFADSSLIMVNADFPRMKKNQLSAQQQKQNDAVADLYNTKGIFPLTLLIDANGKVWKEWDGFPNVSPEAFVEQVKNAIALTNPF</sequence>
<dbReference type="PANTHER" id="PTHR15337:SF11">
    <property type="entry name" value="THIOREDOXIN DOMAIN-CONTAINING PROTEIN"/>
    <property type="match status" value="1"/>
</dbReference>
<dbReference type="InterPro" id="IPR013766">
    <property type="entry name" value="Thioredoxin_domain"/>
</dbReference>
<dbReference type="Proteomes" id="UP000249720">
    <property type="component" value="Unassembled WGS sequence"/>
</dbReference>
<proteinExistence type="predicted"/>
<evidence type="ECO:0000256" key="1">
    <source>
        <dbReference type="ARBA" id="ARBA00022729"/>
    </source>
</evidence>
<dbReference type="SUPFAM" id="SSF52833">
    <property type="entry name" value="Thioredoxin-like"/>
    <property type="match status" value="1"/>
</dbReference>
<dbReference type="EMBL" id="QKZV01000008">
    <property type="protein sequence ID" value="PZX60819.1"/>
    <property type="molecule type" value="Genomic_DNA"/>
</dbReference>
<evidence type="ECO:0000259" key="2">
    <source>
        <dbReference type="PROSITE" id="PS51352"/>
    </source>
</evidence>
<dbReference type="RefSeq" id="WP_111296616.1">
    <property type="nucleotide sequence ID" value="NZ_QKZV01000008.1"/>
</dbReference>
<dbReference type="Gene3D" id="3.40.30.10">
    <property type="entry name" value="Glutaredoxin"/>
    <property type="match status" value="1"/>
</dbReference>
<evidence type="ECO:0000313" key="4">
    <source>
        <dbReference type="Proteomes" id="UP000249720"/>
    </source>
</evidence>
<keyword evidence="1" id="KW-0732">Signal</keyword>
<name>A0A2W7S1Q9_9BACT</name>
<dbReference type="Pfam" id="PF13899">
    <property type="entry name" value="Thioredoxin_7"/>
    <property type="match status" value="1"/>
</dbReference>
<dbReference type="OrthoDB" id="981626at2"/>
<evidence type="ECO:0000313" key="3">
    <source>
        <dbReference type="EMBL" id="PZX60819.1"/>
    </source>
</evidence>
<keyword evidence="3" id="KW-0413">Isomerase</keyword>
<organism evidence="3 4">
    <name type="scientific">Hydrotalea sandarakina</name>
    <dbReference type="NCBI Taxonomy" id="1004304"/>
    <lineage>
        <taxon>Bacteria</taxon>
        <taxon>Pseudomonadati</taxon>
        <taxon>Bacteroidota</taxon>
        <taxon>Chitinophagia</taxon>
        <taxon>Chitinophagales</taxon>
        <taxon>Chitinophagaceae</taxon>
        <taxon>Hydrotalea</taxon>
    </lineage>
</organism>
<dbReference type="InterPro" id="IPR036249">
    <property type="entry name" value="Thioredoxin-like_sf"/>
</dbReference>
<dbReference type="AlphaFoldDB" id="A0A2W7S1Q9"/>